<comment type="function">
    <text evidence="12">Component of the ubiquinol-cytochrome c oxidoreductase, a multisubunit transmembrane complex that is part of the mitochondrial electron transport chain which drives oxidative phosphorylation. The complex plays an important role in the uptake of multiple carbon sources present in different host niches.</text>
</comment>
<organism evidence="13 14">
    <name type="scientific">Verruconis gallopava</name>
    <dbReference type="NCBI Taxonomy" id="253628"/>
    <lineage>
        <taxon>Eukaryota</taxon>
        <taxon>Fungi</taxon>
        <taxon>Dikarya</taxon>
        <taxon>Ascomycota</taxon>
        <taxon>Pezizomycotina</taxon>
        <taxon>Dothideomycetes</taxon>
        <taxon>Pleosporomycetidae</taxon>
        <taxon>Venturiales</taxon>
        <taxon>Sympoventuriaceae</taxon>
        <taxon>Verruconis</taxon>
    </lineage>
</organism>
<keyword evidence="3 12" id="KW-0813">Transport</keyword>
<dbReference type="GO" id="GO:0005743">
    <property type="term" value="C:mitochondrial inner membrane"/>
    <property type="evidence" value="ECO:0007669"/>
    <property type="project" value="UniProtKB-SubCell"/>
</dbReference>
<evidence type="ECO:0000256" key="6">
    <source>
        <dbReference type="ARBA" id="ARBA00022792"/>
    </source>
</evidence>
<gene>
    <name evidence="13" type="ORF">PV09_03337</name>
</gene>
<evidence type="ECO:0000256" key="11">
    <source>
        <dbReference type="ARBA" id="ARBA00044247"/>
    </source>
</evidence>
<dbReference type="PANTHER" id="PTHR12980:SF0">
    <property type="entry name" value="CYTOCHROME B-C1 COMPLEX SUBUNIT 9"/>
    <property type="match status" value="1"/>
</dbReference>
<name>A0A0D2AEP2_9PEZI</name>
<dbReference type="GO" id="GO:0006122">
    <property type="term" value="P:mitochondrial electron transport, ubiquinol to cytochrome c"/>
    <property type="evidence" value="ECO:0007669"/>
    <property type="project" value="UniProtKB-UniRule"/>
</dbReference>
<evidence type="ECO:0000256" key="4">
    <source>
        <dbReference type="ARBA" id="ARBA00022660"/>
    </source>
</evidence>
<accession>A0A0D2AEP2</accession>
<dbReference type="Proteomes" id="UP000053259">
    <property type="component" value="Unassembled WGS sequence"/>
</dbReference>
<dbReference type="HOGENOM" id="CLU_171977_3_0_1"/>
<dbReference type="GeneID" id="27311310"/>
<keyword evidence="5 12" id="KW-0812">Transmembrane</keyword>
<dbReference type="PANTHER" id="PTHR12980">
    <property type="entry name" value="UBIQUINOL-CYTOCHROME C REDUCTASE COMPLEX, SUBUNIT X"/>
    <property type="match status" value="1"/>
</dbReference>
<evidence type="ECO:0000313" key="14">
    <source>
        <dbReference type="Proteomes" id="UP000053259"/>
    </source>
</evidence>
<dbReference type="FunCoup" id="A0A0D2AEP2">
    <property type="interactions" value="292"/>
</dbReference>
<evidence type="ECO:0000256" key="12">
    <source>
        <dbReference type="RuleBase" id="RU368056"/>
    </source>
</evidence>
<dbReference type="STRING" id="253628.A0A0D2AEP2"/>
<dbReference type="InParanoid" id="A0A0D2AEP2"/>
<dbReference type="EMBL" id="KN847537">
    <property type="protein sequence ID" value="KIW05448.1"/>
    <property type="molecule type" value="Genomic_DNA"/>
</dbReference>
<dbReference type="InterPro" id="IPR008027">
    <property type="entry name" value="QCR9"/>
</dbReference>
<comment type="similarity">
    <text evidence="2 12">Belongs to the UQCR10/QCR9 family.</text>
</comment>
<dbReference type="VEuPathDB" id="FungiDB:PV09_03337"/>
<sequence>MAGLSSTIYNTFFRSNAVMLCTVFTSAFAIQIAFDAGSTKVWDSINKGRQWKDIKQRYMTQEEEE</sequence>
<dbReference type="SUPFAM" id="SSF81514">
    <property type="entry name" value="Subunit X (non-heme 7 kDa protein) of cytochrome bc1 complex (Ubiquinol-cytochrome c reductase)"/>
    <property type="match status" value="1"/>
</dbReference>
<evidence type="ECO:0000256" key="10">
    <source>
        <dbReference type="ARBA" id="ARBA00023136"/>
    </source>
</evidence>
<evidence type="ECO:0000256" key="3">
    <source>
        <dbReference type="ARBA" id="ARBA00022448"/>
    </source>
</evidence>
<keyword evidence="9 12" id="KW-0496">Mitochondrion</keyword>
<comment type="subunit">
    <text evidence="12">Component of the ubiquinol-cytochrome c oxidoreductase (cytochrome b-c1 complex, complex III, CIII), a multisubunit enzyme composed of 3 respiratory subunits cytochrome b, cytochrome c1 and Rieske protein, 2 core protein subunits, and additional low-molecular weight protein subunits.</text>
</comment>
<keyword evidence="6 12" id="KW-0999">Mitochondrion inner membrane</keyword>
<dbReference type="InterPro" id="IPR036656">
    <property type="entry name" value="QCR9_sf"/>
</dbReference>
<evidence type="ECO:0000256" key="7">
    <source>
        <dbReference type="ARBA" id="ARBA00022982"/>
    </source>
</evidence>
<dbReference type="GO" id="GO:0045275">
    <property type="term" value="C:respiratory chain complex III"/>
    <property type="evidence" value="ECO:0007669"/>
    <property type="project" value="UniProtKB-UniRule"/>
</dbReference>
<reference evidence="13 14" key="1">
    <citation type="submission" date="2015-01" db="EMBL/GenBank/DDBJ databases">
        <title>The Genome Sequence of Ochroconis gallopava CBS43764.</title>
        <authorList>
            <consortium name="The Broad Institute Genomics Platform"/>
            <person name="Cuomo C."/>
            <person name="de Hoog S."/>
            <person name="Gorbushina A."/>
            <person name="Stielow B."/>
            <person name="Teixiera M."/>
            <person name="Abouelleil A."/>
            <person name="Chapman S.B."/>
            <person name="Priest M."/>
            <person name="Young S.K."/>
            <person name="Wortman J."/>
            <person name="Nusbaum C."/>
            <person name="Birren B."/>
        </authorList>
    </citation>
    <scope>NUCLEOTIDE SEQUENCE [LARGE SCALE GENOMIC DNA]</scope>
    <source>
        <strain evidence="13 14">CBS 43764</strain>
    </source>
</reference>
<keyword evidence="7 12" id="KW-0249">Electron transport</keyword>
<comment type="subcellular location">
    <subcellularLocation>
        <location evidence="1 12">Mitochondrion inner membrane</location>
        <topology evidence="1 12">Single-pass membrane protein</topology>
    </subcellularLocation>
</comment>
<protein>
    <recommendedName>
        <fullName evidence="11 12">Complex III subunit 9</fullName>
    </recommendedName>
</protein>
<evidence type="ECO:0000256" key="2">
    <source>
        <dbReference type="ARBA" id="ARBA00007856"/>
    </source>
</evidence>
<evidence type="ECO:0000256" key="5">
    <source>
        <dbReference type="ARBA" id="ARBA00022692"/>
    </source>
</evidence>
<dbReference type="FunFam" id="1.20.5.260:FF:000001">
    <property type="entry name" value="Cytochrome b-c1 complex subunit 9"/>
    <property type="match status" value="1"/>
</dbReference>
<evidence type="ECO:0000256" key="1">
    <source>
        <dbReference type="ARBA" id="ARBA00004434"/>
    </source>
</evidence>
<dbReference type="OrthoDB" id="44067at2759"/>
<evidence type="ECO:0000256" key="8">
    <source>
        <dbReference type="ARBA" id="ARBA00022989"/>
    </source>
</evidence>
<evidence type="ECO:0000256" key="9">
    <source>
        <dbReference type="ARBA" id="ARBA00023128"/>
    </source>
</evidence>
<keyword evidence="4 12" id="KW-0679">Respiratory chain</keyword>
<dbReference type="Pfam" id="PF05365">
    <property type="entry name" value="UCR_UQCRX_QCR9"/>
    <property type="match status" value="1"/>
</dbReference>
<keyword evidence="14" id="KW-1185">Reference proteome</keyword>
<evidence type="ECO:0000313" key="13">
    <source>
        <dbReference type="EMBL" id="KIW05448.1"/>
    </source>
</evidence>
<dbReference type="AlphaFoldDB" id="A0A0D2AEP2"/>
<keyword evidence="8 12" id="KW-1133">Transmembrane helix</keyword>
<dbReference type="RefSeq" id="XP_016215317.1">
    <property type="nucleotide sequence ID" value="XM_016356524.1"/>
</dbReference>
<proteinExistence type="inferred from homology"/>
<feature type="transmembrane region" description="Helical" evidence="12">
    <location>
        <begin position="12"/>
        <end position="34"/>
    </location>
</feature>
<dbReference type="Gene3D" id="1.20.5.260">
    <property type="entry name" value="Cytochrome b-c1 complex subunit 9"/>
    <property type="match status" value="1"/>
</dbReference>
<keyword evidence="10 12" id="KW-0472">Membrane</keyword>